<evidence type="ECO:0000313" key="2">
    <source>
        <dbReference type="EMBL" id="KAF5740910.1"/>
    </source>
</evidence>
<dbReference type="PANTHER" id="PTHR44259">
    <property type="entry name" value="OS07G0183000 PROTEIN-RELATED"/>
    <property type="match status" value="1"/>
</dbReference>
<organism evidence="2 3">
    <name type="scientific">Tripterygium wilfordii</name>
    <name type="common">Thunder God vine</name>
    <dbReference type="NCBI Taxonomy" id="458696"/>
    <lineage>
        <taxon>Eukaryota</taxon>
        <taxon>Viridiplantae</taxon>
        <taxon>Streptophyta</taxon>
        <taxon>Embryophyta</taxon>
        <taxon>Tracheophyta</taxon>
        <taxon>Spermatophyta</taxon>
        <taxon>Magnoliopsida</taxon>
        <taxon>eudicotyledons</taxon>
        <taxon>Gunneridae</taxon>
        <taxon>Pentapetalae</taxon>
        <taxon>rosids</taxon>
        <taxon>fabids</taxon>
        <taxon>Celastrales</taxon>
        <taxon>Celastraceae</taxon>
        <taxon>Tripterygium</taxon>
    </lineage>
</organism>
<dbReference type="EMBL" id="JAAARO010000011">
    <property type="protein sequence ID" value="KAF5740910.1"/>
    <property type="molecule type" value="Genomic_DNA"/>
</dbReference>
<gene>
    <name evidence="2" type="ORF">HS088_TW11G00990</name>
</gene>
<protein>
    <submittedName>
        <fullName evidence="2">F-box protein SKIP23-like</fullName>
    </submittedName>
</protein>
<dbReference type="PANTHER" id="PTHR44259:SF114">
    <property type="entry name" value="OS06G0707300 PROTEIN"/>
    <property type="match status" value="1"/>
</dbReference>
<evidence type="ECO:0000313" key="3">
    <source>
        <dbReference type="Proteomes" id="UP000593562"/>
    </source>
</evidence>
<dbReference type="Pfam" id="PF03478">
    <property type="entry name" value="Beta-prop_KIB1-4"/>
    <property type="match status" value="1"/>
</dbReference>
<dbReference type="InParanoid" id="A0A7J7D3K1"/>
<dbReference type="Proteomes" id="UP000593562">
    <property type="component" value="Unassembled WGS sequence"/>
</dbReference>
<keyword evidence="3" id="KW-1185">Reference proteome</keyword>
<reference evidence="2 3" key="1">
    <citation type="journal article" date="2020" name="Nat. Commun.">
        <title>Genome of Tripterygium wilfordii and identification of cytochrome P450 involved in triptolide biosynthesis.</title>
        <authorList>
            <person name="Tu L."/>
            <person name="Su P."/>
            <person name="Zhang Z."/>
            <person name="Gao L."/>
            <person name="Wang J."/>
            <person name="Hu T."/>
            <person name="Zhou J."/>
            <person name="Zhang Y."/>
            <person name="Zhao Y."/>
            <person name="Liu Y."/>
            <person name="Song Y."/>
            <person name="Tong Y."/>
            <person name="Lu Y."/>
            <person name="Yang J."/>
            <person name="Xu C."/>
            <person name="Jia M."/>
            <person name="Peters R.J."/>
            <person name="Huang L."/>
            <person name="Gao W."/>
        </authorList>
    </citation>
    <scope>NUCLEOTIDE SEQUENCE [LARGE SCALE GENOMIC DNA]</scope>
    <source>
        <strain evidence="3">cv. XIE 37</strain>
        <tissue evidence="2">Leaf</tissue>
    </source>
</reference>
<accession>A0A7J7D3K1</accession>
<dbReference type="InterPro" id="IPR050942">
    <property type="entry name" value="F-box_BR-signaling"/>
</dbReference>
<name>A0A7J7D3K1_TRIWF</name>
<dbReference type="OrthoDB" id="600964at2759"/>
<feature type="domain" description="KIB1-4 beta-propeller" evidence="1">
    <location>
        <begin position="68"/>
        <end position="374"/>
    </location>
</feature>
<evidence type="ECO:0000259" key="1">
    <source>
        <dbReference type="Pfam" id="PF03478"/>
    </source>
</evidence>
<dbReference type="InterPro" id="IPR005174">
    <property type="entry name" value="KIB1-4_b-propeller"/>
</dbReference>
<proteinExistence type="predicted"/>
<dbReference type="AlphaFoldDB" id="A0A7J7D3K1"/>
<comment type="caution">
    <text evidence="2">The sequence shown here is derived from an EMBL/GenBank/DDBJ whole genome shotgun (WGS) entry which is preliminary data.</text>
</comment>
<sequence>MAVDWTQLPPELVERISKSVTILRDYVCLRAVCRPWRSSIPPNPNHLRLQLPWLLLPQSDPNQSHRPFFDLSTNKFYSLYLPEISPTMRQCGSSHGWLIIVDDTPDIFIIKPLTRAKINLPSFLTSPSVVSFNHADIDSQYKLYLTLDHDYVYPHSSRETRDTYIKKIVLSSSPSTDNNFTAVAIVRIHLGRLAYYRNNKDRCWKLTDAVNYLDIVCHNGLFYVLYLQEKHGVAVFNMSKGDLTRVSLVILERPTSMDFRLSIDIRLVCSGDDVLLVVQHMERDVEYFPDPREKSLWKSKVLWMEVFRFGWRRRRLERVRDLGDRALFVGQNNGFSLLASDCAGCMKNCIYFTDYTNEGEQYRDLFGDYEVGIFRLCDKSIEYLPRCGRHLWPPPIWVTPNPC</sequence>